<accession>A0ABM7TBL0</accession>
<protein>
    <submittedName>
        <fullName evidence="1">Uncharacterized protein</fullName>
    </submittedName>
</protein>
<proteinExistence type="predicted"/>
<keyword evidence="2" id="KW-1185">Reference proteome</keyword>
<organism evidence="1 2">
    <name type="scientific">Clostridium gelidum</name>
    <dbReference type="NCBI Taxonomy" id="704125"/>
    <lineage>
        <taxon>Bacteria</taxon>
        <taxon>Bacillati</taxon>
        <taxon>Bacillota</taxon>
        <taxon>Clostridia</taxon>
        <taxon>Eubacteriales</taxon>
        <taxon>Clostridiaceae</taxon>
        <taxon>Clostridium</taxon>
    </lineage>
</organism>
<name>A0ABM7TBL0_9CLOT</name>
<dbReference type="EMBL" id="AP024849">
    <property type="protein sequence ID" value="BCZ49317.1"/>
    <property type="molecule type" value="Genomic_DNA"/>
</dbReference>
<gene>
    <name evidence="1" type="ORF">psyc5s11_53840</name>
</gene>
<evidence type="ECO:0000313" key="1">
    <source>
        <dbReference type="EMBL" id="BCZ49317.1"/>
    </source>
</evidence>
<dbReference type="RefSeq" id="WP_224035505.1">
    <property type="nucleotide sequence ID" value="NZ_AP024849.1"/>
</dbReference>
<dbReference type="Proteomes" id="UP000824633">
    <property type="component" value="Chromosome"/>
</dbReference>
<evidence type="ECO:0000313" key="2">
    <source>
        <dbReference type="Proteomes" id="UP000824633"/>
    </source>
</evidence>
<sequence>MAEIKERYNFKYGGRKFTIVYNPASANINGVRFDIQNITSIVINNNLSSRQKQLLIHRLITGRRLRGFHNKSKVRMFII</sequence>
<reference evidence="2" key="1">
    <citation type="submission" date="2021-07" db="EMBL/GenBank/DDBJ databases">
        <title>Complete genome sequencing of a Clostridium isolate.</title>
        <authorList>
            <person name="Ueki A."/>
            <person name="Tonouchi A."/>
        </authorList>
    </citation>
    <scope>NUCLEOTIDE SEQUENCE [LARGE SCALE GENOMIC DNA]</scope>
    <source>
        <strain evidence="2">C5S11</strain>
    </source>
</reference>